<dbReference type="PANTHER" id="PTHR30069">
    <property type="entry name" value="TONB-DEPENDENT OUTER MEMBRANE RECEPTOR"/>
    <property type="match status" value="1"/>
</dbReference>
<dbReference type="Pfam" id="PF13715">
    <property type="entry name" value="CarbopepD_reg_2"/>
    <property type="match status" value="1"/>
</dbReference>
<dbReference type="GO" id="GO:0015344">
    <property type="term" value="F:siderophore uptake transmembrane transporter activity"/>
    <property type="evidence" value="ECO:0007669"/>
    <property type="project" value="TreeGrafter"/>
</dbReference>
<evidence type="ECO:0000313" key="16">
    <source>
        <dbReference type="Proteomes" id="UP000514509"/>
    </source>
</evidence>
<dbReference type="AlphaFoldDB" id="A0A7L7L586"/>
<keyword evidence="7 10" id="KW-0472">Membrane</keyword>
<protein>
    <submittedName>
        <fullName evidence="15">TonB-dependent receptor</fullName>
    </submittedName>
</protein>
<evidence type="ECO:0000256" key="3">
    <source>
        <dbReference type="ARBA" id="ARBA00022452"/>
    </source>
</evidence>
<dbReference type="InterPro" id="IPR037066">
    <property type="entry name" value="Plug_dom_sf"/>
</dbReference>
<evidence type="ECO:0000256" key="9">
    <source>
        <dbReference type="ARBA" id="ARBA00023237"/>
    </source>
</evidence>
<gene>
    <name evidence="15" type="ORF">HUW48_07870</name>
</gene>
<evidence type="ECO:0000256" key="6">
    <source>
        <dbReference type="ARBA" id="ARBA00023077"/>
    </source>
</evidence>
<sequence length="911" mass="102253">MKVYRCFLFFSCILLFHSRAQAQQVVPSTVSTPDTMVLISASATNQPLVQVLTTIQEKYKIRFYYRPEWLEEKVVTLNINQVPLSQGLKQILQGITLDFIIYHPTAVVILPNATTIVNNAAEIKEEKTFVESDKVIIGDRRYARVNKKLTLMGYLKDSISGEPIIGANVVEKNQGIGTATDKNGFYSLVLSTGYHPLTFSSLGYENAEKVIALYSNGTYNQSLVKSAVQLSEVEIRSRANKLDNLAAIQSGVTKLDLSQVKKLPAFMGEIDVVKTLKLMPGVSSIGEAASGFNVRGGNVDQNLILMDEAPIFNSSHLFGFFSVFNPDALQDITLYRGGIPAQYGGRISSVLEVKQKEGNFEKWEGNGGIGPITGRLALQGPIIKNKTSVLVAGRSSYSNWVLNRMHDSDLRQSKASFYDVSAKISHKLSDKDKITLTAYSSQDKFGFAVDTIYSWYNKAASLLYGHTFTDRFFLDVAAVYSDYNFRINVDEPNNASVYKNGIRQQSLKATFTYITGPHELQFGAMVNNYLFSPGQIKPNSSYSQIIPITLDAKRAREGGIFINDEFTITPRLSLMAGIRFSVYQHLGPGKVFSYAEDQPQKEETIIDTLQYGSGKIMKTYGGIEPRLSLRFRLTENSSVKAGYNRIRQYIHLVSNTAAASPVDTWTTSSTSIQPQIGDQVSLGIFQNLAQNTFETSAEVYYKDIQHILDYKNGAVLYLNNNLETELLQGKGRAYGAEFTLNKKSGRLSGWVNYTYSRIQLQINGKTPEETINYGEYYPANYEKPHTLNIVSNYQFNRRVNFGANFTYSTGRPISAPISYYQYDVFSVPNYALRNQYRIPDYHRLDLSIGIQTGYKKKKKWAGSWNFSVYNAYARKNAYSVFFKKVYGAPPQPYRLAVVGTLIPSVTYDFKF</sequence>
<dbReference type="InterPro" id="IPR039426">
    <property type="entry name" value="TonB-dep_rcpt-like"/>
</dbReference>
<keyword evidence="8 15" id="KW-0675">Receptor</keyword>
<keyword evidence="16" id="KW-1185">Reference proteome</keyword>
<dbReference type="InterPro" id="IPR000531">
    <property type="entry name" value="Beta-barrel_TonB"/>
</dbReference>
<evidence type="ECO:0000256" key="11">
    <source>
        <dbReference type="RuleBase" id="RU003357"/>
    </source>
</evidence>
<dbReference type="Proteomes" id="UP000514509">
    <property type="component" value="Chromosome"/>
</dbReference>
<dbReference type="PANTHER" id="PTHR30069:SF29">
    <property type="entry name" value="HEMOGLOBIN AND HEMOGLOBIN-HAPTOGLOBIN-BINDING PROTEIN 1-RELATED"/>
    <property type="match status" value="1"/>
</dbReference>
<dbReference type="InterPro" id="IPR036942">
    <property type="entry name" value="Beta-barrel_TonB_sf"/>
</dbReference>
<feature type="domain" description="TonB-dependent receptor-like beta-barrel" evidence="13">
    <location>
        <begin position="438"/>
        <end position="870"/>
    </location>
</feature>
<dbReference type="KEGG" id="add:HUW48_07870"/>
<evidence type="ECO:0000259" key="13">
    <source>
        <dbReference type="Pfam" id="PF00593"/>
    </source>
</evidence>
<keyword evidence="2 10" id="KW-0813">Transport</keyword>
<dbReference type="GO" id="GO:0009279">
    <property type="term" value="C:cell outer membrane"/>
    <property type="evidence" value="ECO:0007669"/>
    <property type="project" value="UniProtKB-SubCell"/>
</dbReference>
<dbReference type="SUPFAM" id="SSF56935">
    <property type="entry name" value="Porins"/>
    <property type="match status" value="1"/>
</dbReference>
<dbReference type="Gene3D" id="2.60.40.1120">
    <property type="entry name" value="Carboxypeptidase-like, regulatory domain"/>
    <property type="match status" value="1"/>
</dbReference>
<keyword evidence="5 12" id="KW-0732">Signal</keyword>
<proteinExistence type="inferred from homology"/>
<dbReference type="RefSeq" id="WP_182415158.1">
    <property type="nucleotide sequence ID" value="NZ_CP055153.1"/>
</dbReference>
<dbReference type="GO" id="GO:0044718">
    <property type="term" value="P:siderophore transmembrane transport"/>
    <property type="evidence" value="ECO:0007669"/>
    <property type="project" value="TreeGrafter"/>
</dbReference>
<name>A0A7L7L586_9BACT</name>
<evidence type="ECO:0000259" key="14">
    <source>
        <dbReference type="Pfam" id="PF07715"/>
    </source>
</evidence>
<dbReference type="SUPFAM" id="SSF49464">
    <property type="entry name" value="Carboxypeptidase regulatory domain-like"/>
    <property type="match status" value="1"/>
</dbReference>
<dbReference type="PROSITE" id="PS52016">
    <property type="entry name" value="TONB_DEPENDENT_REC_3"/>
    <property type="match status" value="1"/>
</dbReference>
<dbReference type="EMBL" id="CP055153">
    <property type="protein sequence ID" value="QMU27968.1"/>
    <property type="molecule type" value="Genomic_DNA"/>
</dbReference>
<keyword evidence="9 10" id="KW-0998">Cell outer membrane</keyword>
<evidence type="ECO:0000256" key="5">
    <source>
        <dbReference type="ARBA" id="ARBA00022729"/>
    </source>
</evidence>
<feature type="domain" description="TonB-dependent receptor plug" evidence="14">
    <location>
        <begin position="271"/>
        <end position="346"/>
    </location>
</feature>
<dbReference type="Pfam" id="PF00593">
    <property type="entry name" value="TonB_dep_Rec_b-barrel"/>
    <property type="match status" value="1"/>
</dbReference>
<organism evidence="15 16">
    <name type="scientific">Adhaeribacter radiodurans</name>
    <dbReference type="NCBI Taxonomy" id="2745197"/>
    <lineage>
        <taxon>Bacteria</taxon>
        <taxon>Pseudomonadati</taxon>
        <taxon>Bacteroidota</taxon>
        <taxon>Cytophagia</taxon>
        <taxon>Cytophagales</taxon>
        <taxon>Hymenobacteraceae</taxon>
        <taxon>Adhaeribacter</taxon>
    </lineage>
</organism>
<keyword evidence="3 10" id="KW-1134">Transmembrane beta strand</keyword>
<reference evidence="15 16" key="2">
    <citation type="submission" date="2020-08" db="EMBL/GenBank/DDBJ databases">
        <title>Adhaeribacter dokdonensis sp. nov., isolated from the rhizosphere of Elymus tsukushiensis, a plant native to the Dokdo Islands, Republic of Korea.</title>
        <authorList>
            <person name="Ghim S.Y."/>
        </authorList>
    </citation>
    <scope>NUCLEOTIDE SEQUENCE [LARGE SCALE GENOMIC DNA]</scope>
    <source>
        <strain evidence="15 16">KUDC8001</strain>
    </source>
</reference>
<dbReference type="Pfam" id="PF07715">
    <property type="entry name" value="Plug"/>
    <property type="match status" value="1"/>
</dbReference>
<dbReference type="Gene3D" id="2.40.170.20">
    <property type="entry name" value="TonB-dependent receptor, beta-barrel domain"/>
    <property type="match status" value="1"/>
</dbReference>
<evidence type="ECO:0000256" key="2">
    <source>
        <dbReference type="ARBA" id="ARBA00022448"/>
    </source>
</evidence>
<comment type="similarity">
    <text evidence="10 11">Belongs to the TonB-dependent receptor family.</text>
</comment>
<dbReference type="InterPro" id="IPR008969">
    <property type="entry name" value="CarboxyPept-like_regulatory"/>
</dbReference>
<evidence type="ECO:0000256" key="4">
    <source>
        <dbReference type="ARBA" id="ARBA00022692"/>
    </source>
</evidence>
<comment type="subcellular location">
    <subcellularLocation>
        <location evidence="1 10">Cell outer membrane</location>
        <topology evidence="1 10">Multi-pass membrane protein</topology>
    </subcellularLocation>
</comment>
<reference evidence="15 16" key="1">
    <citation type="submission" date="2020-06" db="EMBL/GenBank/DDBJ databases">
        <authorList>
            <person name="Hwang Y.J."/>
        </authorList>
    </citation>
    <scope>NUCLEOTIDE SEQUENCE [LARGE SCALE GENOMIC DNA]</scope>
    <source>
        <strain evidence="15 16">KUDC8001</strain>
    </source>
</reference>
<evidence type="ECO:0000256" key="8">
    <source>
        <dbReference type="ARBA" id="ARBA00023170"/>
    </source>
</evidence>
<feature type="chain" id="PRO_5029744303" evidence="12">
    <location>
        <begin position="23"/>
        <end position="911"/>
    </location>
</feature>
<feature type="signal peptide" evidence="12">
    <location>
        <begin position="1"/>
        <end position="22"/>
    </location>
</feature>
<keyword evidence="6 11" id="KW-0798">TonB box</keyword>
<evidence type="ECO:0000313" key="15">
    <source>
        <dbReference type="EMBL" id="QMU27968.1"/>
    </source>
</evidence>
<evidence type="ECO:0000256" key="7">
    <source>
        <dbReference type="ARBA" id="ARBA00023136"/>
    </source>
</evidence>
<dbReference type="Gene3D" id="2.170.130.10">
    <property type="entry name" value="TonB-dependent receptor, plug domain"/>
    <property type="match status" value="1"/>
</dbReference>
<accession>A0A7L7L586</accession>
<evidence type="ECO:0000256" key="12">
    <source>
        <dbReference type="SAM" id="SignalP"/>
    </source>
</evidence>
<keyword evidence="4 10" id="KW-0812">Transmembrane</keyword>
<evidence type="ECO:0000256" key="1">
    <source>
        <dbReference type="ARBA" id="ARBA00004571"/>
    </source>
</evidence>
<evidence type="ECO:0000256" key="10">
    <source>
        <dbReference type="PROSITE-ProRule" id="PRU01360"/>
    </source>
</evidence>
<dbReference type="InterPro" id="IPR012910">
    <property type="entry name" value="Plug_dom"/>
</dbReference>